<dbReference type="PANTHER" id="PTHR42928:SF5">
    <property type="entry name" value="BLR1237 PROTEIN"/>
    <property type="match status" value="1"/>
</dbReference>
<dbReference type="CDD" id="cd13578">
    <property type="entry name" value="PBP2_Bug27"/>
    <property type="match status" value="1"/>
</dbReference>
<dbReference type="Gene3D" id="3.40.190.10">
    <property type="entry name" value="Periplasmic binding protein-like II"/>
    <property type="match status" value="1"/>
</dbReference>
<evidence type="ECO:0000256" key="1">
    <source>
        <dbReference type="ARBA" id="ARBA00006987"/>
    </source>
</evidence>
<sequence length="338" mass="35803">MIRRNLIGLATLVAFGTALPMAVQAQTDYPTRPVKLIVPFPAGGTSDIMGRMIADELFKALKQPFVVENVGGAGGVIGTERAAKAAPDGYTLVLSGVGQNAVAHGLNSQLGYDSIKDFVHITQIHSGPNVLVAHPSAPFKTFKELIDYGKANPGKLNYGYTHAASGHMAMELLKQTVGTCTGTKGNQNCKGLFMVGIPYRGGGPMMTDLLGGQIPMMFINQDVALQHVKAGKLRALAVSSLSRNPLYPDVPTIAESGYPGFSALSWSGLSAPKGTPKVIVDKLEAAAVKAMQSPAIQARMESQGFVVPPLGAADYTQFVRKELDRWTRVIKIAGIKAE</sequence>
<dbReference type="Proteomes" id="UP001596084">
    <property type="component" value="Unassembled WGS sequence"/>
</dbReference>
<evidence type="ECO:0000313" key="4">
    <source>
        <dbReference type="Proteomes" id="UP001596084"/>
    </source>
</evidence>
<dbReference type="Gene3D" id="3.40.190.150">
    <property type="entry name" value="Bordetella uptake gene, domain 1"/>
    <property type="match status" value="1"/>
</dbReference>
<gene>
    <name evidence="3" type="ORF">ACFPP7_15460</name>
</gene>
<protein>
    <submittedName>
        <fullName evidence="3">Bug family tripartite tricarboxylate transporter substrate binding protein</fullName>
    </submittedName>
</protein>
<dbReference type="PANTHER" id="PTHR42928">
    <property type="entry name" value="TRICARBOXYLATE-BINDING PROTEIN"/>
    <property type="match status" value="1"/>
</dbReference>
<dbReference type="InterPro" id="IPR042100">
    <property type="entry name" value="Bug_dom1"/>
</dbReference>
<name>A0ABW0QEF8_9BURK</name>
<keyword evidence="4" id="KW-1185">Reference proteome</keyword>
<reference evidence="4" key="1">
    <citation type="journal article" date="2019" name="Int. J. Syst. Evol. Microbiol.">
        <title>The Global Catalogue of Microorganisms (GCM) 10K type strain sequencing project: providing services to taxonomists for standard genome sequencing and annotation.</title>
        <authorList>
            <consortium name="The Broad Institute Genomics Platform"/>
            <consortium name="The Broad Institute Genome Sequencing Center for Infectious Disease"/>
            <person name="Wu L."/>
            <person name="Ma J."/>
        </authorList>
    </citation>
    <scope>NUCLEOTIDE SEQUENCE [LARGE SCALE GENOMIC DNA]</scope>
    <source>
        <strain evidence="4">CGMCC 4.7277</strain>
    </source>
</reference>
<comment type="caution">
    <text evidence="3">The sequence shown here is derived from an EMBL/GenBank/DDBJ whole genome shotgun (WGS) entry which is preliminary data.</text>
</comment>
<dbReference type="EMBL" id="JBHSMX010000024">
    <property type="protein sequence ID" value="MFC5522297.1"/>
    <property type="molecule type" value="Genomic_DNA"/>
</dbReference>
<dbReference type="PIRSF" id="PIRSF017082">
    <property type="entry name" value="YflP"/>
    <property type="match status" value="1"/>
</dbReference>
<feature type="signal peptide" evidence="2">
    <location>
        <begin position="1"/>
        <end position="25"/>
    </location>
</feature>
<dbReference type="Pfam" id="PF03401">
    <property type="entry name" value="TctC"/>
    <property type="match status" value="1"/>
</dbReference>
<keyword evidence="2" id="KW-0732">Signal</keyword>
<dbReference type="SUPFAM" id="SSF53850">
    <property type="entry name" value="Periplasmic binding protein-like II"/>
    <property type="match status" value="1"/>
</dbReference>
<feature type="chain" id="PRO_5045889107" evidence="2">
    <location>
        <begin position="26"/>
        <end position="338"/>
    </location>
</feature>
<comment type="similarity">
    <text evidence="1">Belongs to the UPF0065 (bug) family.</text>
</comment>
<dbReference type="InterPro" id="IPR005064">
    <property type="entry name" value="BUG"/>
</dbReference>
<evidence type="ECO:0000313" key="3">
    <source>
        <dbReference type="EMBL" id="MFC5522297.1"/>
    </source>
</evidence>
<evidence type="ECO:0000256" key="2">
    <source>
        <dbReference type="SAM" id="SignalP"/>
    </source>
</evidence>
<organism evidence="3 4">
    <name type="scientific">Polaromonas jejuensis</name>
    <dbReference type="NCBI Taxonomy" id="457502"/>
    <lineage>
        <taxon>Bacteria</taxon>
        <taxon>Pseudomonadati</taxon>
        <taxon>Pseudomonadota</taxon>
        <taxon>Betaproteobacteria</taxon>
        <taxon>Burkholderiales</taxon>
        <taxon>Comamonadaceae</taxon>
        <taxon>Polaromonas</taxon>
    </lineage>
</organism>
<proteinExistence type="inferred from homology"/>
<dbReference type="RefSeq" id="WP_068832486.1">
    <property type="nucleotide sequence ID" value="NZ_JBHSMX010000024.1"/>
</dbReference>
<accession>A0ABW0QEF8</accession>